<evidence type="ECO:0000256" key="3">
    <source>
        <dbReference type="SAM" id="MobiDB-lite"/>
    </source>
</evidence>
<reference evidence="7" key="1">
    <citation type="submission" date="2016-10" db="EMBL/GenBank/DDBJ databases">
        <authorList>
            <person name="Varghese N."/>
            <person name="Submissions S."/>
        </authorList>
    </citation>
    <scope>NUCLEOTIDE SEQUENCE [LARGE SCALE GENOMIC DNA]</scope>
    <source>
        <strain evidence="7">DSM 45421</strain>
    </source>
</reference>
<keyword evidence="7" id="KW-1185">Reference proteome</keyword>
<dbReference type="OrthoDB" id="5183709at2"/>
<protein>
    <recommendedName>
        <fullName evidence="5">Fibronectin type-III domain-containing protein</fullName>
    </recommendedName>
</protein>
<dbReference type="GO" id="GO:0016798">
    <property type="term" value="F:hydrolase activity, acting on glycosyl bonds"/>
    <property type="evidence" value="ECO:0007669"/>
    <property type="project" value="UniProtKB-KW"/>
</dbReference>
<dbReference type="InterPro" id="IPR013783">
    <property type="entry name" value="Ig-like_fold"/>
</dbReference>
<evidence type="ECO:0000313" key="6">
    <source>
        <dbReference type="EMBL" id="SDC48726.1"/>
    </source>
</evidence>
<evidence type="ECO:0000259" key="5">
    <source>
        <dbReference type="PROSITE" id="PS50853"/>
    </source>
</evidence>
<name>A0A1G6M1A1_9ACTN</name>
<keyword evidence="2" id="KW-0624">Polysaccharide degradation</keyword>
<sequence length="344" mass="34064">MRRSRRLAAVACALAVLALTVCLPGASARFSSLTGNPAGAWTTDGVTAPTGFSAATTCAPAPAITLRAATSATAQGSLTLPAPAGTQAGDVLVAQVGRGTSATSSTPPAGWTHVRTDSYAGGLASEVYWKVAGPGEGSATFALAPGSTVTMAGGMAAYTGVSTSDPVDTSAGTSSNGTTVTTPAVTTATAGTLLVHLTTSARDAYPAPTGTTERWRQVAVTGTGGVSGGDEQFAGPGTTLARTSSAPSGVAASWVGQTVALRRAPGTPSAALTWTASPSTWATGYRLERSSGGTAQPPRDVTPIGATSATEGPLVNGTAYTFRLWAYRGTWTSTSRTASLTPAC</sequence>
<dbReference type="SUPFAM" id="SSF49265">
    <property type="entry name" value="Fibronectin type III"/>
    <property type="match status" value="1"/>
</dbReference>
<feature type="chain" id="PRO_5011568552" description="Fibronectin type-III domain-containing protein" evidence="4">
    <location>
        <begin position="29"/>
        <end position="344"/>
    </location>
</feature>
<evidence type="ECO:0000313" key="7">
    <source>
        <dbReference type="Proteomes" id="UP000199416"/>
    </source>
</evidence>
<dbReference type="PROSITE" id="PS50853">
    <property type="entry name" value="FN3"/>
    <property type="match status" value="1"/>
</dbReference>
<feature type="domain" description="Fibronectin type-III" evidence="5">
    <location>
        <begin position="255"/>
        <end position="344"/>
    </location>
</feature>
<feature type="signal peptide" evidence="4">
    <location>
        <begin position="1"/>
        <end position="28"/>
    </location>
</feature>
<dbReference type="Proteomes" id="UP000199416">
    <property type="component" value="Unassembled WGS sequence"/>
</dbReference>
<keyword evidence="1" id="KW-0326">Glycosidase</keyword>
<gene>
    <name evidence="6" type="ORF">SAMN05660690_1623</name>
</gene>
<dbReference type="STRING" id="1190417.SAMN05660690_1623"/>
<dbReference type="InterPro" id="IPR036116">
    <property type="entry name" value="FN3_sf"/>
</dbReference>
<proteinExistence type="predicted"/>
<dbReference type="EMBL" id="FMZF01000002">
    <property type="protein sequence ID" value="SDC48726.1"/>
    <property type="molecule type" value="Genomic_DNA"/>
</dbReference>
<keyword evidence="1" id="KW-0378">Hydrolase</keyword>
<dbReference type="RefSeq" id="WP_139173522.1">
    <property type="nucleotide sequence ID" value="NZ_FMZF01000002.1"/>
</dbReference>
<keyword evidence="2" id="KW-0119">Carbohydrate metabolism</keyword>
<dbReference type="CDD" id="cd00063">
    <property type="entry name" value="FN3"/>
    <property type="match status" value="1"/>
</dbReference>
<dbReference type="GO" id="GO:0000272">
    <property type="term" value="P:polysaccharide catabolic process"/>
    <property type="evidence" value="ECO:0007669"/>
    <property type="project" value="UniProtKB-KW"/>
</dbReference>
<dbReference type="Gene3D" id="2.60.40.10">
    <property type="entry name" value="Immunoglobulins"/>
    <property type="match status" value="1"/>
</dbReference>
<organism evidence="6 7">
    <name type="scientific">Geodermatophilus telluris</name>
    <dbReference type="NCBI Taxonomy" id="1190417"/>
    <lineage>
        <taxon>Bacteria</taxon>
        <taxon>Bacillati</taxon>
        <taxon>Actinomycetota</taxon>
        <taxon>Actinomycetes</taxon>
        <taxon>Geodermatophilales</taxon>
        <taxon>Geodermatophilaceae</taxon>
        <taxon>Geodermatophilus</taxon>
    </lineage>
</organism>
<evidence type="ECO:0000256" key="1">
    <source>
        <dbReference type="ARBA" id="ARBA00023295"/>
    </source>
</evidence>
<feature type="region of interest" description="Disordered" evidence="3">
    <location>
        <begin position="288"/>
        <end position="309"/>
    </location>
</feature>
<keyword evidence="4" id="KW-0732">Signal</keyword>
<dbReference type="InterPro" id="IPR003961">
    <property type="entry name" value="FN3_dom"/>
</dbReference>
<dbReference type="AlphaFoldDB" id="A0A1G6M1A1"/>
<evidence type="ECO:0000256" key="4">
    <source>
        <dbReference type="SAM" id="SignalP"/>
    </source>
</evidence>
<evidence type="ECO:0000256" key="2">
    <source>
        <dbReference type="ARBA" id="ARBA00023326"/>
    </source>
</evidence>
<accession>A0A1G6M1A1</accession>